<dbReference type="OrthoDB" id="10266426at2759"/>
<evidence type="ECO:0000256" key="4">
    <source>
        <dbReference type="ARBA" id="ARBA00022737"/>
    </source>
</evidence>
<keyword evidence="3 9" id="KW-0812">Transmembrane</keyword>
<evidence type="ECO:0008006" key="13">
    <source>
        <dbReference type="Google" id="ProtNLM"/>
    </source>
</evidence>
<dbReference type="PROSITE" id="PS50920">
    <property type="entry name" value="SOLCAR"/>
    <property type="match status" value="2"/>
</dbReference>
<dbReference type="EMBL" id="BRYA01000638">
    <property type="protein sequence ID" value="GMI27021.1"/>
    <property type="molecule type" value="Genomic_DNA"/>
</dbReference>
<reference evidence="12" key="1">
    <citation type="journal article" date="2023" name="Commun. Biol.">
        <title>Genome analysis of Parmales, the sister group of diatoms, reveals the evolutionary specialization of diatoms from phago-mixotrophs to photoautotrophs.</title>
        <authorList>
            <person name="Ban H."/>
            <person name="Sato S."/>
            <person name="Yoshikawa S."/>
            <person name="Yamada K."/>
            <person name="Nakamura Y."/>
            <person name="Ichinomiya M."/>
            <person name="Sato N."/>
            <person name="Blanc-Mathieu R."/>
            <person name="Endo H."/>
            <person name="Kuwata A."/>
            <person name="Ogata H."/>
        </authorList>
    </citation>
    <scope>NUCLEOTIDE SEQUENCE [LARGE SCALE GENOMIC DNA]</scope>
</reference>
<evidence type="ECO:0000256" key="7">
    <source>
        <dbReference type="ARBA" id="ARBA00023128"/>
    </source>
</evidence>
<feature type="repeat" description="Solcar" evidence="9">
    <location>
        <begin position="1"/>
        <end position="42"/>
    </location>
</feature>
<dbReference type="Proteomes" id="UP001165065">
    <property type="component" value="Unassembled WGS sequence"/>
</dbReference>
<evidence type="ECO:0000313" key="11">
    <source>
        <dbReference type="EMBL" id="GMI27021.1"/>
    </source>
</evidence>
<keyword evidence="12" id="KW-1185">Reference proteome</keyword>
<sequence length="399" mass="44338">MLTGIVKRDGMTGLFRGLGPTLATVPTFWGFYFPAYEASKYRISSFLNGTDLLPLSSQIHQPATHLIAAVSAGAFADTLTNPMWVVRTRMQTETLHRMVAKDFSSPPLTMRETILDLYARGGVLVFWRGLTASLLGLSHVAVQFPIYEWMKEYVPKLRYGDDQVVESGPVDWMIASAASKLTACTLTYPHEVIRSRMMDVRDIDSKGLNVYTTAVKIVRAEGWLRLKVSMEPRLRTRFLFRPPSSLSFSNEERIESIKAGAIGGLVGASVSSPFLYLSSTLLSSTNIIGQWEFQTDMASIEGALFGICYRYIVRTDTENEMLKGGALGAFIIVRTLPLINVPSSCSSVPLKCEYFYVLDPATIPQVTFHGLESLALFGSAFLALNFCLEKKWVSPFENK</sequence>
<keyword evidence="5" id="KW-0999">Mitochondrion inner membrane</keyword>
<gene>
    <name evidence="11" type="ORF">TrCOL_g6181</name>
</gene>
<comment type="caution">
    <text evidence="11">The sequence shown here is derived from an EMBL/GenBank/DDBJ whole genome shotgun (WGS) entry which is preliminary data.</text>
</comment>
<evidence type="ECO:0000256" key="3">
    <source>
        <dbReference type="ARBA" id="ARBA00022692"/>
    </source>
</evidence>
<keyword evidence="4" id="KW-0677">Repeat</keyword>
<organism evidence="11 12">
    <name type="scientific">Triparma columacea</name>
    <dbReference type="NCBI Taxonomy" id="722753"/>
    <lineage>
        <taxon>Eukaryota</taxon>
        <taxon>Sar</taxon>
        <taxon>Stramenopiles</taxon>
        <taxon>Ochrophyta</taxon>
        <taxon>Bolidophyceae</taxon>
        <taxon>Parmales</taxon>
        <taxon>Triparmaceae</taxon>
        <taxon>Triparma</taxon>
    </lineage>
</organism>
<evidence type="ECO:0000256" key="2">
    <source>
        <dbReference type="ARBA" id="ARBA00022448"/>
    </source>
</evidence>
<comment type="subcellular location">
    <subcellularLocation>
        <location evidence="1">Mitochondrion inner membrane</location>
        <topology evidence="1">Multi-pass membrane protein</topology>
    </subcellularLocation>
</comment>
<keyword evidence="8 9" id="KW-0472">Membrane</keyword>
<evidence type="ECO:0000256" key="6">
    <source>
        <dbReference type="ARBA" id="ARBA00022989"/>
    </source>
</evidence>
<dbReference type="InterPro" id="IPR023395">
    <property type="entry name" value="MCP_dom_sf"/>
</dbReference>
<name>A0A9W7G125_9STRA</name>
<dbReference type="GO" id="GO:1990519">
    <property type="term" value="P:pyrimidine nucleotide import into mitochondrion"/>
    <property type="evidence" value="ECO:0007669"/>
    <property type="project" value="TreeGrafter"/>
</dbReference>
<dbReference type="Pfam" id="PF00153">
    <property type="entry name" value="Mito_carr"/>
    <property type="match status" value="3"/>
</dbReference>
<evidence type="ECO:0000256" key="9">
    <source>
        <dbReference type="PROSITE-ProRule" id="PRU00282"/>
    </source>
</evidence>
<proteinExistence type="inferred from homology"/>
<dbReference type="InterPro" id="IPR049562">
    <property type="entry name" value="SLC25A33/36-like"/>
</dbReference>
<keyword evidence="2 10" id="KW-0813">Transport</keyword>
<evidence type="ECO:0000313" key="12">
    <source>
        <dbReference type="Proteomes" id="UP001165065"/>
    </source>
</evidence>
<dbReference type="GO" id="GO:0005743">
    <property type="term" value="C:mitochondrial inner membrane"/>
    <property type="evidence" value="ECO:0007669"/>
    <property type="project" value="UniProtKB-SubCell"/>
</dbReference>
<dbReference type="InterPro" id="IPR018108">
    <property type="entry name" value="MCP_transmembrane"/>
</dbReference>
<evidence type="ECO:0000256" key="8">
    <source>
        <dbReference type="ARBA" id="ARBA00023136"/>
    </source>
</evidence>
<dbReference type="PANTHER" id="PTHR45829:SF4">
    <property type="entry name" value="MITOCHONDRIAL CARRIER PROTEIN RIM2"/>
    <property type="match status" value="1"/>
</dbReference>
<dbReference type="PANTHER" id="PTHR45829">
    <property type="entry name" value="MITOCHONDRIAL CARRIER PROTEIN RIM2"/>
    <property type="match status" value="1"/>
</dbReference>
<dbReference type="SUPFAM" id="SSF103506">
    <property type="entry name" value="Mitochondrial carrier"/>
    <property type="match status" value="1"/>
</dbReference>
<comment type="similarity">
    <text evidence="10">Belongs to the mitochondrial carrier (TC 2.A.29) family.</text>
</comment>
<feature type="repeat" description="Solcar" evidence="9">
    <location>
        <begin position="60"/>
        <end position="153"/>
    </location>
</feature>
<dbReference type="Gene3D" id="1.50.40.10">
    <property type="entry name" value="Mitochondrial carrier domain"/>
    <property type="match status" value="1"/>
</dbReference>
<keyword evidence="7" id="KW-0496">Mitochondrion</keyword>
<accession>A0A9W7G125</accession>
<evidence type="ECO:0000256" key="5">
    <source>
        <dbReference type="ARBA" id="ARBA00022792"/>
    </source>
</evidence>
<protein>
    <recommendedName>
        <fullName evidence="13">Mitochondrial carrier protein</fullName>
    </recommendedName>
</protein>
<evidence type="ECO:0000256" key="10">
    <source>
        <dbReference type="RuleBase" id="RU000488"/>
    </source>
</evidence>
<dbReference type="AlphaFoldDB" id="A0A9W7G125"/>
<keyword evidence="6" id="KW-1133">Transmembrane helix</keyword>
<evidence type="ECO:0000256" key="1">
    <source>
        <dbReference type="ARBA" id="ARBA00004448"/>
    </source>
</evidence>
<dbReference type="GO" id="GO:0015218">
    <property type="term" value="F:pyrimidine nucleotide transmembrane transporter activity"/>
    <property type="evidence" value="ECO:0007669"/>
    <property type="project" value="InterPro"/>
</dbReference>